<keyword evidence="2" id="KW-1185">Reference proteome</keyword>
<reference evidence="1" key="1">
    <citation type="journal article" date="2020" name="Stud. Mycol.">
        <title>101 Dothideomycetes genomes: a test case for predicting lifestyles and emergence of pathogens.</title>
        <authorList>
            <person name="Haridas S."/>
            <person name="Albert R."/>
            <person name="Binder M."/>
            <person name="Bloem J."/>
            <person name="Labutti K."/>
            <person name="Salamov A."/>
            <person name="Andreopoulos B."/>
            <person name="Baker S."/>
            <person name="Barry K."/>
            <person name="Bills G."/>
            <person name="Bluhm B."/>
            <person name="Cannon C."/>
            <person name="Castanera R."/>
            <person name="Culley D."/>
            <person name="Daum C."/>
            <person name="Ezra D."/>
            <person name="Gonzalez J."/>
            <person name="Henrissat B."/>
            <person name="Kuo A."/>
            <person name="Liang C."/>
            <person name="Lipzen A."/>
            <person name="Lutzoni F."/>
            <person name="Magnuson J."/>
            <person name="Mondo S."/>
            <person name="Nolan M."/>
            <person name="Ohm R."/>
            <person name="Pangilinan J."/>
            <person name="Park H.-J."/>
            <person name="Ramirez L."/>
            <person name="Alfaro M."/>
            <person name="Sun H."/>
            <person name="Tritt A."/>
            <person name="Yoshinaga Y."/>
            <person name="Zwiers L.-H."/>
            <person name="Turgeon B."/>
            <person name="Goodwin S."/>
            <person name="Spatafora J."/>
            <person name="Crous P."/>
            <person name="Grigoriev I."/>
        </authorList>
    </citation>
    <scope>NUCLEOTIDE SEQUENCE</scope>
    <source>
        <strain evidence="1">CBS 175.79</strain>
    </source>
</reference>
<evidence type="ECO:0000313" key="2">
    <source>
        <dbReference type="Proteomes" id="UP000799778"/>
    </source>
</evidence>
<gene>
    <name evidence="1" type="ORF">BU24DRAFT_35924</name>
</gene>
<protein>
    <recommendedName>
        <fullName evidence="3">WW domain-containing protein</fullName>
    </recommendedName>
</protein>
<dbReference type="GeneID" id="54281432"/>
<accession>A0A6A5Y9D3</accession>
<proteinExistence type="predicted"/>
<sequence length="91" mass="10050">MASYDLGAMTGGRFHQYANRVGQVYYVDTLTNATRFSIPRGLEDVPSVSYCSRLISQYLAYGTGHLDPGPIKKLATMVIPGVLQYTMNDPE</sequence>
<evidence type="ECO:0008006" key="3">
    <source>
        <dbReference type="Google" id="ProtNLM"/>
    </source>
</evidence>
<dbReference type="Proteomes" id="UP000799778">
    <property type="component" value="Unassembled WGS sequence"/>
</dbReference>
<dbReference type="EMBL" id="ML978066">
    <property type="protein sequence ID" value="KAF2022028.1"/>
    <property type="molecule type" value="Genomic_DNA"/>
</dbReference>
<dbReference type="OrthoDB" id="5092031at2759"/>
<dbReference type="AlphaFoldDB" id="A0A6A5Y9D3"/>
<organism evidence="1 2">
    <name type="scientific">Aaosphaeria arxii CBS 175.79</name>
    <dbReference type="NCBI Taxonomy" id="1450172"/>
    <lineage>
        <taxon>Eukaryota</taxon>
        <taxon>Fungi</taxon>
        <taxon>Dikarya</taxon>
        <taxon>Ascomycota</taxon>
        <taxon>Pezizomycotina</taxon>
        <taxon>Dothideomycetes</taxon>
        <taxon>Pleosporomycetidae</taxon>
        <taxon>Pleosporales</taxon>
        <taxon>Pleosporales incertae sedis</taxon>
        <taxon>Aaosphaeria</taxon>
    </lineage>
</organism>
<name>A0A6A5Y9D3_9PLEO</name>
<dbReference type="RefSeq" id="XP_033390367.1">
    <property type="nucleotide sequence ID" value="XM_033524035.1"/>
</dbReference>
<evidence type="ECO:0000313" key="1">
    <source>
        <dbReference type="EMBL" id="KAF2022028.1"/>
    </source>
</evidence>